<dbReference type="Proteomes" id="UP000620124">
    <property type="component" value="Unassembled WGS sequence"/>
</dbReference>
<gene>
    <name evidence="1" type="ORF">MVEN_00481300</name>
</gene>
<evidence type="ECO:0000313" key="1">
    <source>
        <dbReference type="EMBL" id="KAF7366051.1"/>
    </source>
</evidence>
<name>A0A8H6YXD4_9AGAR</name>
<dbReference type="OrthoDB" id="3010785at2759"/>
<dbReference type="EMBL" id="JACAZI010000003">
    <property type="protein sequence ID" value="KAF7366051.1"/>
    <property type="molecule type" value="Genomic_DNA"/>
</dbReference>
<organism evidence="1 2">
    <name type="scientific">Mycena venus</name>
    <dbReference type="NCBI Taxonomy" id="2733690"/>
    <lineage>
        <taxon>Eukaryota</taxon>
        <taxon>Fungi</taxon>
        <taxon>Dikarya</taxon>
        <taxon>Basidiomycota</taxon>
        <taxon>Agaricomycotina</taxon>
        <taxon>Agaricomycetes</taxon>
        <taxon>Agaricomycetidae</taxon>
        <taxon>Agaricales</taxon>
        <taxon>Marasmiineae</taxon>
        <taxon>Mycenaceae</taxon>
        <taxon>Mycena</taxon>
    </lineage>
</organism>
<dbReference type="Gene3D" id="3.50.50.60">
    <property type="entry name" value="FAD/NAD(P)-binding domain"/>
    <property type="match status" value="1"/>
</dbReference>
<evidence type="ECO:0000313" key="2">
    <source>
        <dbReference type="Proteomes" id="UP000620124"/>
    </source>
</evidence>
<comment type="caution">
    <text evidence="1">The sequence shown here is derived from an EMBL/GenBank/DDBJ whole genome shotgun (WGS) entry which is preliminary data.</text>
</comment>
<accession>A0A8H6YXD4</accession>
<protein>
    <submittedName>
        <fullName evidence="1">FAD/NAD P-binding domain-containing protein</fullName>
    </submittedName>
</protein>
<keyword evidence="2" id="KW-1185">Reference proteome</keyword>
<sequence>MSHSSTVPPSSTQILVIGGGPSGAYTAAALAREGLPEENVKNFGFTVKVGAAVKLNQHKRERYTDFTLGGEAPERGILKRGQFIR</sequence>
<dbReference type="AlphaFoldDB" id="A0A8H6YXD4"/>
<proteinExistence type="predicted"/>
<reference evidence="1" key="1">
    <citation type="submission" date="2020-05" db="EMBL/GenBank/DDBJ databases">
        <title>Mycena genomes resolve the evolution of fungal bioluminescence.</title>
        <authorList>
            <person name="Tsai I.J."/>
        </authorList>
    </citation>
    <scope>NUCLEOTIDE SEQUENCE</scope>
    <source>
        <strain evidence="1">CCC161011</strain>
    </source>
</reference>
<dbReference type="SUPFAM" id="SSF51971">
    <property type="entry name" value="Nucleotide-binding domain"/>
    <property type="match status" value="1"/>
</dbReference>
<dbReference type="InterPro" id="IPR036188">
    <property type="entry name" value="FAD/NAD-bd_sf"/>
</dbReference>